<feature type="compositionally biased region" description="Polar residues" evidence="6">
    <location>
        <begin position="489"/>
        <end position="518"/>
    </location>
</feature>
<evidence type="ECO:0000256" key="4">
    <source>
        <dbReference type="PROSITE-ProRule" id="PRU00175"/>
    </source>
</evidence>
<keyword evidence="5" id="KW-0175">Coiled coil</keyword>
<feature type="coiled-coil region" evidence="5">
    <location>
        <begin position="164"/>
        <end position="259"/>
    </location>
</feature>
<dbReference type="PROSITE" id="PS50089">
    <property type="entry name" value="ZF_RING_2"/>
    <property type="match status" value="1"/>
</dbReference>
<dbReference type="Proteomes" id="UP000053257">
    <property type="component" value="Unassembled WGS sequence"/>
</dbReference>
<feature type="compositionally biased region" description="Polar residues" evidence="6">
    <location>
        <begin position="399"/>
        <end position="409"/>
    </location>
</feature>
<evidence type="ECO:0000256" key="2">
    <source>
        <dbReference type="ARBA" id="ARBA00022771"/>
    </source>
</evidence>
<feature type="domain" description="RING-type" evidence="7">
    <location>
        <begin position="24"/>
        <end position="63"/>
    </location>
</feature>
<keyword evidence="1" id="KW-0479">Metal-binding</keyword>
<proteinExistence type="predicted"/>
<gene>
    <name evidence="8" type="ORF">PHLGIDRAFT_18650</name>
</gene>
<keyword evidence="2 4" id="KW-0863">Zinc-finger</keyword>
<dbReference type="OrthoDB" id="6105938at2759"/>
<evidence type="ECO:0000256" key="3">
    <source>
        <dbReference type="ARBA" id="ARBA00022833"/>
    </source>
</evidence>
<dbReference type="PROSITE" id="PS00518">
    <property type="entry name" value="ZF_RING_1"/>
    <property type="match status" value="1"/>
</dbReference>
<organism evidence="8 9">
    <name type="scientific">Phlebiopsis gigantea (strain 11061_1 CR5-6)</name>
    <name type="common">White-rot fungus</name>
    <name type="synonym">Peniophora gigantea</name>
    <dbReference type="NCBI Taxonomy" id="745531"/>
    <lineage>
        <taxon>Eukaryota</taxon>
        <taxon>Fungi</taxon>
        <taxon>Dikarya</taxon>
        <taxon>Basidiomycota</taxon>
        <taxon>Agaricomycotina</taxon>
        <taxon>Agaricomycetes</taxon>
        <taxon>Polyporales</taxon>
        <taxon>Phanerochaetaceae</taxon>
        <taxon>Phlebiopsis</taxon>
    </lineage>
</organism>
<feature type="compositionally biased region" description="Basic and acidic residues" evidence="6">
    <location>
        <begin position="557"/>
        <end position="570"/>
    </location>
</feature>
<dbReference type="InterPro" id="IPR013083">
    <property type="entry name" value="Znf_RING/FYVE/PHD"/>
</dbReference>
<feature type="compositionally biased region" description="Polar residues" evidence="6">
    <location>
        <begin position="541"/>
        <end position="555"/>
    </location>
</feature>
<evidence type="ECO:0000256" key="1">
    <source>
        <dbReference type="ARBA" id="ARBA00022723"/>
    </source>
</evidence>
<evidence type="ECO:0000313" key="8">
    <source>
        <dbReference type="EMBL" id="KIP09343.1"/>
    </source>
</evidence>
<evidence type="ECO:0000256" key="5">
    <source>
        <dbReference type="SAM" id="Coils"/>
    </source>
</evidence>
<feature type="compositionally biased region" description="Low complexity" evidence="6">
    <location>
        <begin position="434"/>
        <end position="443"/>
    </location>
</feature>
<evidence type="ECO:0000256" key="6">
    <source>
        <dbReference type="SAM" id="MobiDB-lite"/>
    </source>
</evidence>
<dbReference type="Gene3D" id="3.30.40.10">
    <property type="entry name" value="Zinc/RING finger domain, C3HC4 (zinc finger)"/>
    <property type="match status" value="1"/>
</dbReference>
<sequence length="625" mass="70972">MGPLPVRCEPQPPTMIVLHPNSVCDVCLEGYGGTNVPHAITCGHIFCLRCLRSLTRQNCPLCRSPFQPEDVRKLHIDECSRPSTPVDRSIPGTPESDYNEFPTPARDFQNRITRIVLDGAKATEVRDFIDEVRRWLTTQPSDEHPDLRSAYLLLFKYTDLQYKVKEEKAAAADFRELAEQLKETLQSEREAADSKYQKLAQKRVEEMERAMTEERVLRDRLDHVEKEWKMKYDSRVAECNRLGEEMKSLNEELRRLKGNRNPLPTPPRAMEARHYFTSDRISGEPMAIVDDDEVKDDEPAESDVIDEDRFQLSPIPSTATLPVSNLPNRQNFRALTAEDSDIEELKSRRANAFMRRSIDPIQIRPTMPRMNSNSSIRHDMDVNMARSIPRTSPDVHMASCSSSPNTSFQYVRDKERVDDPAINSGYGARPSPRRPSVSSTSYPRDQDEQERLNQSRAQHQLRELLELNTLTTVDASILDSYRPRHHSPESSVPVTRNPSPVTNSNMGPPVPQSIQNPLLQRPALSRASTAAMQAERERARSISSKESPLASSQAATARDRDRDRDRERESVTPSHQQISPQASLYHHRRPSTSGMRGRSSTSPIGPPAPSGLTRSMWAMQDPQRA</sequence>
<dbReference type="EMBL" id="KN840467">
    <property type="protein sequence ID" value="KIP09343.1"/>
    <property type="molecule type" value="Genomic_DNA"/>
</dbReference>
<evidence type="ECO:0000259" key="7">
    <source>
        <dbReference type="PROSITE" id="PS50089"/>
    </source>
</evidence>
<dbReference type="STRING" id="745531.A0A0C3PQH6"/>
<dbReference type="HOGENOM" id="CLU_437478_0_0_1"/>
<dbReference type="InterPro" id="IPR017907">
    <property type="entry name" value="Znf_RING_CS"/>
</dbReference>
<name>A0A0C3PQH6_PHLG1</name>
<dbReference type="SMART" id="SM00184">
    <property type="entry name" value="RING"/>
    <property type="match status" value="1"/>
</dbReference>
<dbReference type="GO" id="GO:0008270">
    <property type="term" value="F:zinc ion binding"/>
    <property type="evidence" value="ECO:0007669"/>
    <property type="project" value="UniProtKB-KW"/>
</dbReference>
<dbReference type="AlphaFoldDB" id="A0A0C3PQH6"/>
<keyword evidence="3" id="KW-0862">Zinc</keyword>
<reference evidence="8 9" key="1">
    <citation type="journal article" date="2014" name="PLoS Genet.">
        <title>Analysis of the Phlebiopsis gigantea genome, transcriptome and secretome provides insight into its pioneer colonization strategies of wood.</title>
        <authorList>
            <person name="Hori C."/>
            <person name="Ishida T."/>
            <person name="Igarashi K."/>
            <person name="Samejima M."/>
            <person name="Suzuki H."/>
            <person name="Master E."/>
            <person name="Ferreira P."/>
            <person name="Ruiz-Duenas F.J."/>
            <person name="Held B."/>
            <person name="Canessa P."/>
            <person name="Larrondo L.F."/>
            <person name="Schmoll M."/>
            <person name="Druzhinina I.S."/>
            <person name="Kubicek C.P."/>
            <person name="Gaskell J.A."/>
            <person name="Kersten P."/>
            <person name="St John F."/>
            <person name="Glasner J."/>
            <person name="Sabat G."/>
            <person name="Splinter BonDurant S."/>
            <person name="Syed K."/>
            <person name="Yadav J."/>
            <person name="Mgbeahuruike A.C."/>
            <person name="Kovalchuk A."/>
            <person name="Asiegbu F.O."/>
            <person name="Lackner G."/>
            <person name="Hoffmeister D."/>
            <person name="Rencoret J."/>
            <person name="Gutierrez A."/>
            <person name="Sun H."/>
            <person name="Lindquist E."/>
            <person name="Barry K."/>
            <person name="Riley R."/>
            <person name="Grigoriev I.V."/>
            <person name="Henrissat B."/>
            <person name="Kues U."/>
            <person name="Berka R.M."/>
            <person name="Martinez A.T."/>
            <person name="Covert S.F."/>
            <person name="Blanchette R.A."/>
            <person name="Cullen D."/>
        </authorList>
    </citation>
    <scope>NUCLEOTIDE SEQUENCE [LARGE SCALE GENOMIC DNA]</scope>
    <source>
        <strain evidence="8 9">11061_1 CR5-6</strain>
    </source>
</reference>
<feature type="region of interest" description="Disordered" evidence="6">
    <location>
        <begin position="391"/>
        <end position="455"/>
    </location>
</feature>
<dbReference type="InterPro" id="IPR001841">
    <property type="entry name" value="Znf_RING"/>
</dbReference>
<dbReference type="Pfam" id="PF14634">
    <property type="entry name" value="zf-RING_5"/>
    <property type="match status" value="1"/>
</dbReference>
<feature type="region of interest" description="Disordered" evidence="6">
    <location>
        <begin position="82"/>
        <end position="104"/>
    </location>
</feature>
<evidence type="ECO:0000313" key="9">
    <source>
        <dbReference type="Proteomes" id="UP000053257"/>
    </source>
</evidence>
<accession>A0A0C3PQH6</accession>
<keyword evidence="9" id="KW-1185">Reference proteome</keyword>
<feature type="compositionally biased region" description="Low complexity" evidence="6">
    <location>
        <begin position="591"/>
        <end position="603"/>
    </location>
</feature>
<protein>
    <recommendedName>
        <fullName evidence="7">RING-type domain-containing protein</fullName>
    </recommendedName>
</protein>
<dbReference type="SUPFAM" id="SSF57850">
    <property type="entry name" value="RING/U-box"/>
    <property type="match status" value="1"/>
</dbReference>
<feature type="compositionally biased region" description="Polar residues" evidence="6">
    <location>
        <begin position="571"/>
        <end position="582"/>
    </location>
</feature>
<feature type="compositionally biased region" description="Basic and acidic residues" evidence="6">
    <location>
        <begin position="444"/>
        <end position="453"/>
    </location>
</feature>
<feature type="region of interest" description="Disordered" evidence="6">
    <location>
        <begin position="480"/>
        <end position="625"/>
    </location>
</feature>